<feature type="compositionally biased region" description="Low complexity" evidence="1">
    <location>
        <begin position="40"/>
        <end position="56"/>
    </location>
</feature>
<dbReference type="AlphaFoldDB" id="A0A5K0ZE91"/>
<feature type="compositionally biased region" description="Polar residues" evidence="1">
    <location>
        <begin position="57"/>
        <end position="66"/>
    </location>
</feature>
<organism evidence="2">
    <name type="scientific">Nymphaea colorata</name>
    <name type="common">pocket water lily</name>
    <dbReference type="NCBI Taxonomy" id="210225"/>
    <lineage>
        <taxon>Eukaryota</taxon>
        <taxon>Viridiplantae</taxon>
        <taxon>Streptophyta</taxon>
        <taxon>Embryophyta</taxon>
        <taxon>Tracheophyta</taxon>
        <taxon>Spermatophyta</taxon>
        <taxon>Magnoliopsida</taxon>
        <taxon>Nymphaeales</taxon>
        <taxon>Nymphaeaceae</taxon>
        <taxon>Nymphaea</taxon>
    </lineage>
</organism>
<accession>A0A5K0ZE91</accession>
<evidence type="ECO:0000313" key="2">
    <source>
        <dbReference type="EMBL" id="VVV87899.1"/>
    </source>
</evidence>
<proteinExistence type="predicted"/>
<protein>
    <submittedName>
        <fullName evidence="2">Uncharacterized protein</fullName>
    </submittedName>
</protein>
<dbReference type="OrthoDB" id="1925896at2759"/>
<dbReference type="EMBL" id="LR721778">
    <property type="protein sequence ID" value="VVV87899.1"/>
    <property type="molecule type" value="Genomic_DNA"/>
</dbReference>
<feature type="region of interest" description="Disordered" evidence="1">
    <location>
        <begin position="1"/>
        <end position="82"/>
    </location>
</feature>
<dbReference type="PANTHER" id="PTHR33696">
    <property type="entry name" value="T22J18.15-RELATED"/>
    <property type="match status" value="1"/>
</dbReference>
<dbReference type="Gramene" id="NC13G0294700.1">
    <property type="protein sequence ID" value="NC13G0294700.1:cds"/>
    <property type="gene ID" value="NC13G0294700"/>
</dbReference>
<name>A0A5K0ZE91_9MAGN</name>
<feature type="compositionally biased region" description="Pro residues" evidence="1">
    <location>
        <begin position="13"/>
        <end position="22"/>
    </location>
</feature>
<evidence type="ECO:0000256" key="1">
    <source>
        <dbReference type="SAM" id="MobiDB-lite"/>
    </source>
</evidence>
<dbReference type="PANTHER" id="PTHR33696:SF1">
    <property type="entry name" value="T22J18.15"/>
    <property type="match status" value="1"/>
</dbReference>
<reference evidence="2" key="1">
    <citation type="submission" date="2019-09" db="EMBL/GenBank/DDBJ databases">
        <authorList>
            <person name="Zhang L."/>
        </authorList>
    </citation>
    <scope>NUCLEOTIDE SEQUENCE</scope>
</reference>
<gene>
    <name evidence="2" type="ORF">NYM_LOCUS10246</name>
</gene>
<sequence length="208" mass="22516">MDSPTNPVEDSPPDSPFPPESPFPATGKRLSASKFRSRSRSSSSSSLSSCPSGRDSPTTPLQSSGVPFSWEHQPGVPKHLMGTPDSRHFCVVGTSLPPPPLSSSPAGAASRLTASDSIFTSRRKIKSHEKGAHDPFFRALVECSKDQMAETCWQSPKAPYKFRPASPLRGLDRLQISCKTNCAVLESQVLLPRSYRTTSYGLLANRSI</sequence>
<dbReference type="OMA" id="QTPAKEC"/>